<name>A0A0C3FFB2_PILCF</name>
<protein>
    <submittedName>
        <fullName evidence="1">Uncharacterized protein</fullName>
    </submittedName>
</protein>
<gene>
    <name evidence="1" type="ORF">PILCRDRAFT_819925</name>
</gene>
<keyword evidence="2" id="KW-1185">Reference proteome</keyword>
<evidence type="ECO:0000313" key="1">
    <source>
        <dbReference type="EMBL" id="KIM83150.1"/>
    </source>
</evidence>
<organism evidence="1 2">
    <name type="scientific">Piloderma croceum (strain F 1598)</name>
    <dbReference type="NCBI Taxonomy" id="765440"/>
    <lineage>
        <taxon>Eukaryota</taxon>
        <taxon>Fungi</taxon>
        <taxon>Dikarya</taxon>
        <taxon>Basidiomycota</taxon>
        <taxon>Agaricomycotina</taxon>
        <taxon>Agaricomycetes</taxon>
        <taxon>Agaricomycetidae</taxon>
        <taxon>Atheliales</taxon>
        <taxon>Atheliaceae</taxon>
        <taxon>Piloderma</taxon>
    </lineage>
</organism>
<accession>A0A0C3FFB2</accession>
<evidence type="ECO:0000313" key="2">
    <source>
        <dbReference type="Proteomes" id="UP000054166"/>
    </source>
</evidence>
<reference evidence="1 2" key="1">
    <citation type="submission" date="2014-04" db="EMBL/GenBank/DDBJ databases">
        <authorList>
            <consortium name="DOE Joint Genome Institute"/>
            <person name="Kuo A."/>
            <person name="Tarkka M."/>
            <person name="Buscot F."/>
            <person name="Kohler A."/>
            <person name="Nagy L.G."/>
            <person name="Floudas D."/>
            <person name="Copeland A."/>
            <person name="Barry K.W."/>
            <person name="Cichocki N."/>
            <person name="Veneault-Fourrey C."/>
            <person name="LaButti K."/>
            <person name="Lindquist E.A."/>
            <person name="Lipzen A."/>
            <person name="Lundell T."/>
            <person name="Morin E."/>
            <person name="Murat C."/>
            <person name="Sun H."/>
            <person name="Tunlid A."/>
            <person name="Henrissat B."/>
            <person name="Grigoriev I.V."/>
            <person name="Hibbett D.S."/>
            <person name="Martin F."/>
            <person name="Nordberg H.P."/>
            <person name="Cantor M.N."/>
            <person name="Hua S.X."/>
        </authorList>
    </citation>
    <scope>NUCLEOTIDE SEQUENCE [LARGE SCALE GENOMIC DNA]</scope>
    <source>
        <strain evidence="1 2">F 1598</strain>
    </source>
</reference>
<dbReference type="InParanoid" id="A0A0C3FFB2"/>
<proteinExistence type="predicted"/>
<dbReference type="HOGENOM" id="CLU_2740919_0_0_1"/>
<sequence>MPPLVAVIPATNAGIEIAKSCFRASILLRTSGNLRKAHILLAAVLAEIKGNPAMEIYAKVQRDKLLKIYDE</sequence>
<dbReference type="EMBL" id="KN832992">
    <property type="protein sequence ID" value="KIM83150.1"/>
    <property type="molecule type" value="Genomic_DNA"/>
</dbReference>
<dbReference type="AlphaFoldDB" id="A0A0C3FFB2"/>
<dbReference type="Proteomes" id="UP000054166">
    <property type="component" value="Unassembled WGS sequence"/>
</dbReference>
<reference evidence="2" key="2">
    <citation type="submission" date="2015-01" db="EMBL/GenBank/DDBJ databases">
        <title>Evolutionary Origins and Diversification of the Mycorrhizal Mutualists.</title>
        <authorList>
            <consortium name="DOE Joint Genome Institute"/>
            <consortium name="Mycorrhizal Genomics Consortium"/>
            <person name="Kohler A."/>
            <person name="Kuo A."/>
            <person name="Nagy L.G."/>
            <person name="Floudas D."/>
            <person name="Copeland A."/>
            <person name="Barry K.W."/>
            <person name="Cichocki N."/>
            <person name="Veneault-Fourrey C."/>
            <person name="LaButti K."/>
            <person name="Lindquist E.A."/>
            <person name="Lipzen A."/>
            <person name="Lundell T."/>
            <person name="Morin E."/>
            <person name="Murat C."/>
            <person name="Riley R."/>
            <person name="Ohm R."/>
            <person name="Sun H."/>
            <person name="Tunlid A."/>
            <person name="Henrissat B."/>
            <person name="Grigoriev I.V."/>
            <person name="Hibbett D.S."/>
            <person name="Martin F."/>
        </authorList>
    </citation>
    <scope>NUCLEOTIDE SEQUENCE [LARGE SCALE GENOMIC DNA]</scope>
    <source>
        <strain evidence="2">F 1598</strain>
    </source>
</reference>